<protein>
    <submittedName>
        <fullName evidence="2">Uncharacterized protein</fullName>
    </submittedName>
</protein>
<evidence type="ECO:0000313" key="2">
    <source>
        <dbReference type="EMBL" id="GIY78608.1"/>
    </source>
</evidence>
<evidence type="ECO:0000256" key="1">
    <source>
        <dbReference type="SAM" id="MobiDB-lite"/>
    </source>
</evidence>
<reference evidence="2 3" key="1">
    <citation type="submission" date="2021-06" db="EMBL/GenBank/DDBJ databases">
        <title>Caerostris darwini draft genome.</title>
        <authorList>
            <person name="Kono N."/>
            <person name="Arakawa K."/>
        </authorList>
    </citation>
    <scope>NUCLEOTIDE SEQUENCE [LARGE SCALE GENOMIC DNA]</scope>
</reference>
<proteinExistence type="predicted"/>
<name>A0AAV4W8A4_9ARAC</name>
<keyword evidence="3" id="KW-1185">Reference proteome</keyword>
<gene>
    <name evidence="2" type="ORF">CDAR_393531</name>
</gene>
<comment type="caution">
    <text evidence="2">The sequence shown here is derived from an EMBL/GenBank/DDBJ whole genome shotgun (WGS) entry which is preliminary data.</text>
</comment>
<accession>A0AAV4W8A4</accession>
<feature type="compositionally biased region" description="Basic and acidic residues" evidence="1">
    <location>
        <begin position="35"/>
        <end position="51"/>
    </location>
</feature>
<evidence type="ECO:0000313" key="3">
    <source>
        <dbReference type="Proteomes" id="UP001054837"/>
    </source>
</evidence>
<feature type="region of interest" description="Disordered" evidence="1">
    <location>
        <begin position="28"/>
        <end position="52"/>
    </location>
</feature>
<sequence length="91" mass="10252">MFTHDKSTFVKGFRGKFISRFVPNMLSATQRGQKNGKDAHTRTQTDVEDVRGTVSSKRSSDFQVRVICCGSFRLRNKCLIGMTKTTRGGFV</sequence>
<dbReference type="AlphaFoldDB" id="A0AAV4W8A4"/>
<organism evidence="2 3">
    <name type="scientific">Caerostris darwini</name>
    <dbReference type="NCBI Taxonomy" id="1538125"/>
    <lineage>
        <taxon>Eukaryota</taxon>
        <taxon>Metazoa</taxon>
        <taxon>Ecdysozoa</taxon>
        <taxon>Arthropoda</taxon>
        <taxon>Chelicerata</taxon>
        <taxon>Arachnida</taxon>
        <taxon>Araneae</taxon>
        <taxon>Araneomorphae</taxon>
        <taxon>Entelegynae</taxon>
        <taxon>Araneoidea</taxon>
        <taxon>Araneidae</taxon>
        <taxon>Caerostris</taxon>
    </lineage>
</organism>
<dbReference type="Proteomes" id="UP001054837">
    <property type="component" value="Unassembled WGS sequence"/>
</dbReference>
<dbReference type="EMBL" id="BPLQ01014262">
    <property type="protein sequence ID" value="GIY78608.1"/>
    <property type="molecule type" value="Genomic_DNA"/>
</dbReference>